<dbReference type="RefSeq" id="WP_011278653.1">
    <property type="nucleotide sequence ID" value="NZ_BHWZ01000004.1"/>
</dbReference>
<sequence>MSLQVYSVPFWTEKEYRKEFIDKTLEVPVGGSTFYFDIPKNPMVYVSETKGVLYINGSCYWEPMVYMLQDIKSEFLYNVNVLAHSLGRSITDEKDELLGIDDTKKAEKRKYYVVVEDTEIGFYYNLYLPYDGRNGFIEIVPYFKKK</sequence>
<dbReference type="EMBL" id="CP013694">
    <property type="protein sequence ID" value="ALU30036.1"/>
    <property type="molecule type" value="Genomic_DNA"/>
</dbReference>
<dbReference type="PaxDb" id="1435377-SUSAZ_08885"/>
<dbReference type="OMA" id="VNGSAYW"/>
<evidence type="ECO:0000313" key="2">
    <source>
        <dbReference type="EMBL" id="ALU30726.1"/>
    </source>
</evidence>
<dbReference type="AlphaFoldDB" id="A0A0U3H023"/>
<dbReference type="EMBL" id="CP013695">
    <property type="protein sequence ID" value="ALU30726.1"/>
    <property type="molecule type" value="Genomic_DNA"/>
</dbReference>
<name>A0A0U3H023_9CREN</name>
<evidence type="ECO:0000313" key="1">
    <source>
        <dbReference type="EMBL" id="ALU30036.1"/>
    </source>
</evidence>
<organism evidence="2 3">
    <name type="scientific">Sulfolobus acidocaldarius</name>
    <dbReference type="NCBI Taxonomy" id="2285"/>
    <lineage>
        <taxon>Archaea</taxon>
        <taxon>Thermoproteota</taxon>
        <taxon>Thermoprotei</taxon>
        <taxon>Sulfolobales</taxon>
        <taxon>Sulfolobaceae</taxon>
        <taxon>Sulfolobus</taxon>
    </lineage>
</organism>
<accession>A0A0U3H023</accession>
<dbReference type="Proteomes" id="UP000060043">
    <property type="component" value="Chromosome"/>
</dbReference>
<dbReference type="OrthoDB" id="37059at2157"/>
<proteinExistence type="predicted"/>
<dbReference type="Proteomes" id="UP000065473">
    <property type="component" value="Chromosome"/>
</dbReference>
<gene>
    <name evidence="1" type="ORF">ATY89_08890</name>
    <name evidence="2" type="ORF">ATZ20_00300</name>
</gene>
<evidence type="ECO:0000313" key="3">
    <source>
        <dbReference type="Proteomes" id="UP000060043"/>
    </source>
</evidence>
<protein>
    <submittedName>
        <fullName evidence="2">Uncharacterized protein</fullName>
    </submittedName>
</protein>
<reference evidence="3 4" key="1">
    <citation type="submission" date="2015-12" db="EMBL/GenBank/DDBJ databases">
        <title>A stable core within a dynamic pangenome in Sulfolobus acidocaldarius.</title>
        <authorList>
            <person name="Anderson R."/>
            <person name="Kouris A."/>
            <person name="Seward C."/>
            <person name="Campbell K."/>
            <person name="Whitaker R."/>
        </authorList>
    </citation>
    <scope>NUCLEOTIDE SEQUENCE [LARGE SCALE GENOMIC DNA]</scope>
    <source>
        <strain evidence="1 4">GG12-C01-09</strain>
        <strain evidence="2 3">NG05B_CO5_07</strain>
    </source>
</reference>
<dbReference type="GeneID" id="14552342"/>
<evidence type="ECO:0000313" key="4">
    <source>
        <dbReference type="Proteomes" id="UP000065473"/>
    </source>
</evidence>